<gene>
    <name evidence="2" type="ORF">UFOPK3674_00265</name>
</gene>
<dbReference type="GO" id="GO:0005829">
    <property type="term" value="C:cytosol"/>
    <property type="evidence" value="ECO:0007669"/>
    <property type="project" value="TreeGrafter"/>
</dbReference>
<dbReference type="GO" id="GO:0019305">
    <property type="term" value="P:dTDP-rhamnose biosynthetic process"/>
    <property type="evidence" value="ECO:0007669"/>
    <property type="project" value="TreeGrafter"/>
</dbReference>
<dbReference type="PANTHER" id="PTHR10491:SF4">
    <property type="entry name" value="METHIONINE ADENOSYLTRANSFERASE 2 SUBUNIT BETA"/>
    <property type="match status" value="1"/>
</dbReference>
<name>A0A6J7HBT2_9ZZZZ</name>
<dbReference type="Gene3D" id="3.40.50.720">
    <property type="entry name" value="NAD(P)-binding Rossmann-like Domain"/>
    <property type="match status" value="1"/>
</dbReference>
<evidence type="ECO:0000259" key="1">
    <source>
        <dbReference type="Pfam" id="PF04321"/>
    </source>
</evidence>
<reference evidence="2" key="1">
    <citation type="submission" date="2020-05" db="EMBL/GenBank/DDBJ databases">
        <authorList>
            <person name="Chiriac C."/>
            <person name="Salcher M."/>
            <person name="Ghai R."/>
            <person name="Kavagutti S V."/>
        </authorList>
    </citation>
    <scope>NUCLEOTIDE SEQUENCE</scope>
</reference>
<dbReference type="Pfam" id="PF04321">
    <property type="entry name" value="RmlD_sub_bind"/>
    <property type="match status" value="1"/>
</dbReference>
<proteinExistence type="predicted"/>
<dbReference type="EMBL" id="CAFBMX010000001">
    <property type="protein sequence ID" value="CAB4916356.1"/>
    <property type="molecule type" value="Genomic_DNA"/>
</dbReference>
<protein>
    <submittedName>
        <fullName evidence="2">Unannotated protein</fullName>
    </submittedName>
</protein>
<evidence type="ECO:0000313" key="2">
    <source>
        <dbReference type="EMBL" id="CAB4916356.1"/>
    </source>
</evidence>
<sequence>MRILVVGAYGMLGREAMAAARVAGHDVEGRDVDTLDIVDPQAALEVVADTEPDAVINCAAFTNVDAAEDQEDVALAVNGDGAGNLAAAAAAHGARIVHVSTDYVFPGDATRPYVESDATGPRSAYGRTKLAGELAVARANPDHVIARTAWLFGVHGRNFVDTMLELGASRDSVAVVDDQVGCPTWAGHLAPALVTLAQRPATGLFHTAGAGSCTWFDLTRAAFDATDTACSVEPTTTANFPRPAPRPAFSVLVSERGADAVVLPPWEEGLAGYLAARAAIQSKHTGGPS</sequence>
<dbReference type="SUPFAM" id="SSF51735">
    <property type="entry name" value="NAD(P)-binding Rossmann-fold domains"/>
    <property type="match status" value="1"/>
</dbReference>
<dbReference type="InterPro" id="IPR036291">
    <property type="entry name" value="NAD(P)-bd_dom_sf"/>
</dbReference>
<dbReference type="InterPro" id="IPR005913">
    <property type="entry name" value="dTDP_dehydrorham_reduct"/>
</dbReference>
<organism evidence="2">
    <name type="scientific">freshwater metagenome</name>
    <dbReference type="NCBI Taxonomy" id="449393"/>
    <lineage>
        <taxon>unclassified sequences</taxon>
        <taxon>metagenomes</taxon>
        <taxon>ecological metagenomes</taxon>
    </lineage>
</organism>
<dbReference type="Gene3D" id="3.90.25.10">
    <property type="entry name" value="UDP-galactose 4-epimerase, domain 1"/>
    <property type="match status" value="1"/>
</dbReference>
<dbReference type="InterPro" id="IPR029903">
    <property type="entry name" value="RmlD-like-bd"/>
</dbReference>
<dbReference type="AlphaFoldDB" id="A0A6J7HBT2"/>
<dbReference type="PANTHER" id="PTHR10491">
    <property type="entry name" value="DTDP-4-DEHYDRORHAMNOSE REDUCTASE"/>
    <property type="match status" value="1"/>
</dbReference>
<dbReference type="CDD" id="cd05254">
    <property type="entry name" value="dTDP_HR_like_SDR_e"/>
    <property type="match status" value="1"/>
</dbReference>
<dbReference type="NCBIfam" id="TIGR01214">
    <property type="entry name" value="rmlD"/>
    <property type="match status" value="1"/>
</dbReference>
<feature type="domain" description="RmlD-like substrate binding" evidence="1">
    <location>
        <begin position="1"/>
        <end position="275"/>
    </location>
</feature>
<accession>A0A6J7HBT2</accession>
<dbReference type="GO" id="GO:0008831">
    <property type="term" value="F:dTDP-4-dehydrorhamnose reductase activity"/>
    <property type="evidence" value="ECO:0007669"/>
    <property type="project" value="TreeGrafter"/>
</dbReference>